<evidence type="ECO:0008006" key="3">
    <source>
        <dbReference type="Google" id="ProtNLM"/>
    </source>
</evidence>
<organism evidence="1 2">
    <name type="scientific">Butyricicoccus faecihominis</name>
    <dbReference type="NCBI Taxonomy" id="1712515"/>
    <lineage>
        <taxon>Bacteria</taxon>
        <taxon>Bacillati</taxon>
        <taxon>Bacillota</taxon>
        <taxon>Clostridia</taxon>
        <taxon>Eubacteriales</taxon>
        <taxon>Butyricicoccaceae</taxon>
        <taxon>Butyricicoccus</taxon>
    </lineage>
</organism>
<proteinExistence type="predicted"/>
<dbReference type="Proteomes" id="UP000620147">
    <property type="component" value="Unassembled WGS sequence"/>
</dbReference>
<reference evidence="1 2" key="1">
    <citation type="submission" date="2020-06" db="EMBL/GenBank/DDBJ databases">
        <title>Characterization of fructooligosaccharide metabolism and fructooligosaccharide-degrading enzymes in human commensal butyrate producers.</title>
        <authorList>
            <person name="Tanno H."/>
            <person name="Fujii T."/>
            <person name="Hirano K."/>
            <person name="Maeno S."/>
            <person name="Tonozuka T."/>
            <person name="Sakamoto M."/>
            <person name="Ohkuma M."/>
            <person name="Tochio T."/>
            <person name="Endo A."/>
        </authorList>
    </citation>
    <scope>NUCLEOTIDE SEQUENCE [LARGE SCALE GENOMIC DNA]</scope>
    <source>
        <strain evidence="1 2">JCM 31056</strain>
    </source>
</reference>
<gene>
    <name evidence="1" type="ORF">BUFA31_19370</name>
</gene>
<comment type="caution">
    <text evidence="1">The sequence shown here is derived from an EMBL/GenBank/DDBJ whole genome shotgun (WGS) entry which is preliminary data.</text>
</comment>
<dbReference type="EMBL" id="BLYJ01000025">
    <property type="protein sequence ID" value="GFO88773.1"/>
    <property type="molecule type" value="Genomic_DNA"/>
</dbReference>
<protein>
    <recommendedName>
        <fullName evidence="3">HTH merR-type domain-containing protein</fullName>
    </recommendedName>
</protein>
<keyword evidence="2" id="KW-1185">Reference proteome</keyword>
<name>A0ABQ1E1L4_9FIRM</name>
<evidence type="ECO:0000313" key="1">
    <source>
        <dbReference type="EMBL" id="GFO88773.1"/>
    </source>
</evidence>
<sequence length="189" mass="22482">MKYIDYHKMKEFYTIAEVCHLFEMDKKELRYYSEKYGIFPQEDQYGNHGFRKVLVRKLYNYIYKEQKNSKFSSAPYCSFYVPPREMYMLLPNLVIFLCYLRKCRNIFLYGMECTRFITVNITPICVQNRLPRKRFRLLFIMLTRKRKGRRTTIADGSPAVWGEEKVSNAAHDVVSQEVCARGAGIKTAV</sequence>
<dbReference type="RefSeq" id="WP_118729672.1">
    <property type="nucleotide sequence ID" value="NZ_BLYJ01000025.1"/>
</dbReference>
<accession>A0ABQ1E1L4</accession>
<evidence type="ECO:0000313" key="2">
    <source>
        <dbReference type="Proteomes" id="UP000620147"/>
    </source>
</evidence>